<feature type="compositionally biased region" description="Gly residues" evidence="1">
    <location>
        <begin position="493"/>
        <end position="517"/>
    </location>
</feature>
<evidence type="ECO:0000256" key="1">
    <source>
        <dbReference type="SAM" id="MobiDB-lite"/>
    </source>
</evidence>
<dbReference type="InterPro" id="IPR036709">
    <property type="entry name" value="Autotransporte_beta_dom_sf"/>
</dbReference>
<dbReference type="InterPro" id="IPR005546">
    <property type="entry name" value="Autotransporte_beta"/>
</dbReference>
<feature type="compositionally biased region" description="Gly residues" evidence="1">
    <location>
        <begin position="255"/>
        <end position="267"/>
    </location>
</feature>
<gene>
    <name evidence="4" type="ORF">SAMN04488056_102296</name>
</gene>
<name>A0A1I5CP12_9HYPH</name>
<feature type="region of interest" description="Disordered" evidence="1">
    <location>
        <begin position="595"/>
        <end position="623"/>
    </location>
</feature>
<protein>
    <recommendedName>
        <fullName evidence="3">Autotransporter domain-containing protein</fullName>
    </recommendedName>
</protein>
<dbReference type="PROSITE" id="PS51257">
    <property type="entry name" value="PROKAR_LIPOPROTEIN"/>
    <property type="match status" value="1"/>
</dbReference>
<evidence type="ECO:0000256" key="2">
    <source>
        <dbReference type="SAM" id="SignalP"/>
    </source>
</evidence>
<dbReference type="RefSeq" id="WP_090069605.1">
    <property type="nucleotide sequence ID" value="NZ_FOVR01000002.1"/>
</dbReference>
<feature type="region of interest" description="Disordered" evidence="1">
    <location>
        <begin position="1254"/>
        <end position="1291"/>
    </location>
</feature>
<evidence type="ECO:0000313" key="5">
    <source>
        <dbReference type="Proteomes" id="UP000199236"/>
    </source>
</evidence>
<dbReference type="Proteomes" id="UP000199236">
    <property type="component" value="Unassembled WGS sequence"/>
</dbReference>
<feature type="region of interest" description="Disordered" evidence="1">
    <location>
        <begin position="487"/>
        <end position="529"/>
    </location>
</feature>
<keyword evidence="5" id="KW-1185">Reference proteome</keyword>
<dbReference type="STRING" id="655353.SAMN04488056_102296"/>
<dbReference type="SMART" id="SM00869">
    <property type="entry name" value="Autotransporter"/>
    <property type="match status" value="1"/>
</dbReference>
<feature type="compositionally biased region" description="Gly residues" evidence="1">
    <location>
        <begin position="608"/>
        <end position="618"/>
    </location>
</feature>
<feature type="signal peptide" evidence="2">
    <location>
        <begin position="1"/>
        <end position="32"/>
    </location>
</feature>
<keyword evidence="2" id="KW-0732">Signal</keyword>
<proteinExistence type="predicted"/>
<dbReference type="SUPFAM" id="SSF103515">
    <property type="entry name" value="Autotransporter"/>
    <property type="match status" value="1"/>
</dbReference>
<evidence type="ECO:0000259" key="3">
    <source>
        <dbReference type="PROSITE" id="PS51208"/>
    </source>
</evidence>
<sequence>MYSSNRRCVSAKRFIIKTALASLMMGASTLVAGACTLTSSYQSVTTTGSYGHSASDISCDVFILWTIVNTPYILQSTGGTGYKGEDHSDANHFGTYGQTGGNGGDISLPFSATDTIYANGLDLPSGDSLFSLVSTAGKGGTGGTGRTYSYGRNGGAGGRGGDITSSVAGTLLASGDDVNVVYALSQGGDGGTGFGGTEKKMFYKHWGSGGDGGVGGTITITSTASMTADGHLATGIRALSQGGDGGQPGYISGDHNGGSGGNGGDGGNVSVTNSGTMTITGHSGAGIRAFSFGGDGNDGHNEAGEYHYGGYGGDGGNGGSVTVVNSGDISSSGDKPRGIDALSTGGEAGTGGTGHVGGYGGTGGSAGTVSVTNSATISITGDDGAAIFARSMGYSGNDGGEGHPASDGRNGGDGGEVSVENQGALIVSGDDAYGIFAQSLGGNGGDGGHGEGKSYAGDGGNGGHAGNVSVTNSGSINTSGTGGFGIKAISEGGTAGDGGSGHHGGDGGDGGSTGGSKGEISVTNSGTIQTNGTAADGIVAFSNPGIGGNGGVRSGEGGDGGDAGSIDITVNNTIETSGIFSSGVFATSIGGNGEDGGSDKVGSSSAHGGDGGSAGHGGDVTFNASGPASGTVLDSQTFNILTTGDLSAGVHMQSIGGNGGRGGDAEASGFFSAVAVGGDGGPGGNAGHLGAELSDSAIIKTTGNWSDGLILQSIGGGGGMAGSASASSLLDSTAVGGQGGNGGDGGTIQVEMHDSTILTQGNNSTAVLAQSIGGGGGAGGQAFASATGFGLSSATAIGGKGGSGGDGDHIYIVNGSGNSIVTGLADDALAGTNSVGIIAQSIGGGGGNGGSAASVSLSVGVGTPSFSNSVAVGGAGGSGGRGGSVTVANDGAIQTYGANASGILAQSIGGGGGNGGDAKSLNASISEDASITRTKTVGGSGGDGGHSDTVELAMSGSIATAGDNAAGAILQSIGGGGGNGGSAGAITLTGSAGTSLSDTHIVGGSGGSGGDGGQITVKAYESGGSNATITTSGENASGLILQSIGGGGGNGGDATNLAISAAADATISRHQTVGGTGGDGGHGDDIVMTSNNFGPEQIDIQTAGGNAHGILAQSIGGGGGNGGDSLSVAGAFTDGGDSYQLSSTVGGKGGAGGRAGTISIENAGSILTTGDAAFGMLVQSVGGGGGNGGNSTSMAISTEKGDINADQTIGGSGAIGGDGGVDGKTNSVTNYGTIITTGNRSSGIVAQSIGGGGGNGGHVTSFDLTVPSGDDEEGSEEGEGGEEEGSESDPVMDSLKGQVLEAAGLTGTTLLGGSGGAGGDGMTVVISNENGISTSGYNAHGMVAQSIGGGGGTAGTVTSFSADLTQDPSSYADDRVAGAFRTIKLSQTHGAHAGANGSGGFATIAAKAGSITQTTGDLSIGMLAQTIGGGGGDGGFIEAADATLNEDDLPDTWAALTSHYDLTSRLGTSESFLFFVDIIPGGRVRGDAKAYVEDGAIVITHGTASPGVVTQAIGNGGGTYSSGIFSSYLAGAGSEYTATYSLGTAATDSAGHGAISDLVVSDATSHITTNGDLSHGALVQSIGGGGGLVSSVIGDTVSFSSQSLEFILGSEVKLDKDENYGAKAEATLNDGTITTAGTFSSGVVAQSIGGGGGQALAQLGQVDSATTSLTARLGKNNAVGGFSSEARIANHATISSSGDGSHALVAQSIGGGGGMVSVTNLASAAVATPYIFYGSSKSPSSANGETASITNWGDITTTGQQSYGILAQSIGGGGGLVSLDAGDSVHLHSYVSDQSAGTAYVNLVDGASITTHGDGSHGIFAQSSTSGGLLNLLGDTTITDYTAQTSSGYDKNDDSGHGGTVEIYADGTIATTGAYAHGIFAASTAGSTILSQSSDGLAIYGNHGLANSGAVSIEQSGSIVVSGEGSVGLYALANNWNTDDSIKVTSNGAISASGEGGAAIRLRNVPRDNTSGSGGNGAHTTTSLDIQSDATILALDSSTATSAIEAIDDHGRFTIDIAGTVGAVEADGSSAQTYDAKQHAIKTSGYGTITVEYGGLVRGMIAAEEAGRLVLHNKGDIDGAASKLAVYDSYSGSRHFLEIDPGAATGAMIEADHINVLEGTFNPYLSSFSSFSGDVTIVDLAKAPSGSLLDHVVDTPVLTFSKQLSDSGREVVLTGVKASFLDAGLSGNSLTIAQTMDAKVQDWMQGGTIDDQSLYDFLLFTAKQTSTEAVSDMLANSLDATKHFGQTIGQHDNGVAHLSNLHSCGTSEGSYAAISEAECNWFKINHNTSLSFSDGRKANMTGLSLGRQVAFGDVWRLGIGANVNFNDMSSTTLSSSGTSYHAGGVVKYTEGPWLATAGLSASYSTASSSRIVPTGARALSDQKSFGLSARLRAGRELELGPLFFMPLVDLDMSWIHDFGYEEKDGGAFNIKVEEDNHFLFDLHPHIRFGTAFKSEGANATIRPYMDAGVRFGLNDDTLTQSFTSSAISNAAQKLTVDRDDMQATLGAGFQAFIGDTLEAKVEYEGRFSDEGRGHAVSMKLGWSF</sequence>
<dbReference type="EMBL" id="FOVR01000002">
    <property type="protein sequence ID" value="SFN88687.1"/>
    <property type="molecule type" value="Genomic_DNA"/>
</dbReference>
<feature type="chain" id="PRO_5011659180" description="Autotransporter domain-containing protein" evidence="2">
    <location>
        <begin position="33"/>
        <end position="2544"/>
    </location>
</feature>
<feature type="compositionally biased region" description="Acidic residues" evidence="1">
    <location>
        <begin position="1269"/>
        <end position="1287"/>
    </location>
</feature>
<dbReference type="OrthoDB" id="9804931at2"/>
<feature type="region of interest" description="Disordered" evidence="1">
    <location>
        <begin position="395"/>
        <end position="418"/>
    </location>
</feature>
<organism evidence="4 5">
    <name type="scientific">Cohaesibacter marisflavi</name>
    <dbReference type="NCBI Taxonomy" id="655353"/>
    <lineage>
        <taxon>Bacteria</taxon>
        <taxon>Pseudomonadati</taxon>
        <taxon>Pseudomonadota</taxon>
        <taxon>Alphaproteobacteria</taxon>
        <taxon>Hyphomicrobiales</taxon>
        <taxon>Cohaesibacteraceae</taxon>
    </lineage>
</organism>
<dbReference type="PROSITE" id="PS51208">
    <property type="entry name" value="AUTOTRANSPORTER"/>
    <property type="match status" value="1"/>
</dbReference>
<evidence type="ECO:0000313" key="4">
    <source>
        <dbReference type="EMBL" id="SFN88687.1"/>
    </source>
</evidence>
<accession>A0A1I5CP12</accession>
<feature type="domain" description="Autotransporter" evidence="3">
    <location>
        <begin position="2273"/>
        <end position="2544"/>
    </location>
</feature>
<feature type="region of interest" description="Disordered" evidence="1">
    <location>
        <begin position="243"/>
        <end position="272"/>
    </location>
</feature>
<reference evidence="4 5" key="1">
    <citation type="submission" date="2016-10" db="EMBL/GenBank/DDBJ databases">
        <authorList>
            <person name="de Groot N.N."/>
        </authorList>
    </citation>
    <scope>NUCLEOTIDE SEQUENCE [LARGE SCALE GENOMIC DNA]</scope>
    <source>
        <strain evidence="4 5">CGMCC 1.9157</strain>
    </source>
</reference>